<evidence type="ECO:0000313" key="2">
    <source>
        <dbReference type="EMBL" id="GAA2102473.1"/>
    </source>
</evidence>
<dbReference type="InterPro" id="IPR018966">
    <property type="entry name" value="VTC_domain"/>
</dbReference>
<proteinExistence type="predicted"/>
<accession>A0ABP5IPD1</accession>
<reference evidence="3" key="1">
    <citation type="journal article" date="2019" name="Int. J. Syst. Evol. Microbiol.">
        <title>The Global Catalogue of Microorganisms (GCM) 10K type strain sequencing project: providing services to taxonomists for standard genome sequencing and annotation.</title>
        <authorList>
            <consortium name="The Broad Institute Genomics Platform"/>
            <consortium name="The Broad Institute Genome Sequencing Center for Infectious Disease"/>
            <person name="Wu L."/>
            <person name="Ma J."/>
        </authorList>
    </citation>
    <scope>NUCLEOTIDE SEQUENCE [LARGE SCALE GENOMIC DNA]</scope>
    <source>
        <strain evidence="3">JCM 13813</strain>
    </source>
</reference>
<comment type="caution">
    <text evidence="2">The sequence shown here is derived from an EMBL/GenBank/DDBJ whole genome shotgun (WGS) entry which is preliminary data.</text>
</comment>
<dbReference type="Proteomes" id="UP001501161">
    <property type="component" value="Unassembled WGS sequence"/>
</dbReference>
<evidence type="ECO:0000259" key="1">
    <source>
        <dbReference type="Pfam" id="PF09359"/>
    </source>
</evidence>
<gene>
    <name evidence="2" type="ORF">GCM10009726_13430</name>
</gene>
<name>A0ABP5IPD1_9ACTN</name>
<dbReference type="EMBL" id="BAAAMQ010000009">
    <property type="protein sequence ID" value="GAA2102473.1"/>
    <property type="molecule type" value="Genomic_DNA"/>
</dbReference>
<feature type="domain" description="VTC" evidence="1">
    <location>
        <begin position="34"/>
        <end position="240"/>
    </location>
</feature>
<dbReference type="Pfam" id="PF09359">
    <property type="entry name" value="VTC"/>
    <property type="match status" value="1"/>
</dbReference>
<dbReference type="RefSeq" id="WP_231250429.1">
    <property type="nucleotide sequence ID" value="NZ_BAAAMQ010000009.1"/>
</dbReference>
<sequence length="269" mass="29571">MSTVSMSTVSTSAVDHLPPVSLADLNAEAELLTRVDRKYVVPAGDLDALVTGVPGLRALSIDGRRSSHYESTYLDTVGLDSWTASAHRRRRRWKVRTRVYADTGECWLEVKTRGRRGATVKERMLHPGSNPLEVPASADGWVRDRLREADVHGVDPQSLVPTLRTTYRRTTLLVGAGAGRATIDRELRWVSGHGSAEVGDVLVVETKSASAGPGPLDRRLWELGHRPVRISKYGTGLALLTPDLQLNRWHRVTSRHLATHLTLDTGVLA</sequence>
<protein>
    <submittedName>
        <fullName evidence="2">VTC domain-containing protein</fullName>
    </submittedName>
</protein>
<organism evidence="2 3">
    <name type="scientific">Nocardioides furvisabuli</name>
    <dbReference type="NCBI Taxonomy" id="375542"/>
    <lineage>
        <taxon>Bacteria</taxon>
        <taxon>Bacillati</taxon>
        <taxon>Actinomycetota</taxon>
        <taxon>Actinomycetes</taxon>
        <taxon>Propionibacteriales</taxon>
        <taxon>Nocardioidaceae</taxon>
        <taxon>Nocardioides</taxon>
    </lineage>
</organism>
<keyword evidence="3" id="KW-1185">Reference proteome</keyword>
<evidence type="ECO:0000313" key="3">
    <source>
        <dbReference type="Proteomes" id="UP001501161"/>
    </source>
</evidence>